<dbReference type="EMBL" id="CP001997">
    <property type="protein sequence ID" value="ADE57562.1"/>
    <property type="molecule type" value="Genomic_DNA"/>
</dbReference>
<keyword evidence="11" id="KW-1185">Reference proteome</keyword>
<dbReference type="GO" id="GO:0004156">
    <property type="term" value="F:dihydropteroate synthase activity"/>
    <property type="evidence" value="ECO:0007669"/>
    <property type="project" value="UniProtKB-EC"/>
</dbReference>
<gene>
    <name evidence="10" type="ordered locus">Amico_1445</name>
</gene>
<evidence type="ECO:0000256" key="5">
    <source>
        <dbReference type="ARBA" id="ARBA00022679"/>
    </source>
</evidence>
<dbReference type="Gene3D" id="3.20.20.20">
    <property type="entry name" value="Dihydropteroate synthase-like"/>
    <property type="match status" value="1"/>
</dbReference>
<dbReference type="Proteomes" id="UP000002366">
    <property type="component" value="Chromosome"/>
</dbReference>
<dbReference type="HOGENOM" id="CLU_008023_1_0_0"/>
<comment type="cofactor">
    <cofactor evidence="2">
        <name>Mg(2+)</name>
        <dbReference type="ChEBI" id="CHEBI:18420"/>
    </cofactor>
</comment>
<evidence type="ECO:0000256" key="3">
    <source>
        <dbReference type="ARBA" id="ARBA00004763"/>
    </source>
</evidence>
<organism evidence="10 11">
    <name type="scientific">Aminobacterium colombiense (strain DSM 12261 / ALA-1)</name>
    <dbReference type="NCBI Taxonomy" id="572547"/>
    <lineage>
        <taxon>Bacteria</taxon>
        <taxon>Thermotogati</taxon>
        <taxon>Synergistota</taxon>
        <taxon>Synergistia</taxon>
        <taxon>Synergistales</taxon>
        <taxon>Aminobacteriaceae</taxon>
        <taxon>Aminobacterium</taxon>
    </lineage>
</organism>
<dbReference type="GO" id="GO:0005829">
    <property type="term" value="C:cytosol"/>
    <property type="evidence" value="ECO:0007669"/>
    <property type="project" value="TreeGrafter"/>
</dbReference>
<evidence type="ECO:0000259" key="9">
    <source>
        <dbReference type="PROSITE" id="PS50972"/>
    </source>
</evidence>
<dbReference type="InterPro" id="IPR000489">
    <property type="entry name" value="Pterin-binding_dom"/>
</dbReference>
<dbReference type="InterPro" id="IPR011005">
    <property type="entry name" value="Dihydropteroate_synth-like_sf"/>
</dbReference>
<dbReference type="eggNOG" id="COG0294">
    <property type="taxonomic scope" value="Bacteria"/>
</dbReference>
<reference evidence="10 11" key="1">
    <citation type="journal article" date="2010" name="Stand. Genomic Sci.">
        <title>Complete genome sequence of Aminobacterium colombiense type strain (ALA-1).</title>
        <authorList>
            <person name="Chertkov O."/>
            <person name="Sikorski J."/>
            <person name="Brambilla E."/>
            <person name="Lapidus A."/>
            <person name="Copeland A."/>
            <person name="Glavina Del Rio T."/>
            <person name="Nolan M."/>
            <person name="Lucas S."/>
            <person name="Tice H."/>
            <person name="Cheng J.F."/>
            <person name="Han C."/>
            <person name="Detter J.C."/>
            <person name="Bruce D."/>
            <person name="Tapia R."/>
            <person name="Goodwin L."/>
            <person name="Pitluck S."/>
            <person name="Liolios K."/>
            <person name="Ivanova N."/>
            <person name="Mavromatis K."/>
            <person name="Ovchinnikova G."/>
            <person name="Pati A."/>
            <person name="Chen A."/>
            <person name="Palaniappan K."/>
            <person name="Land M."/>
            <person name="Hauser L."/>
            <person name="Chang Y.J."/>
            <person name="Jeffries C.D."/>
            <person name="Spring S."/>
            <person name="Rohde M."/>
            <person name="Goker M."/>
            <person name="Bristow J."/>
            <person name="Eisen J.A."/>
            <person name="Markowitz V."/>
            <person name="Hugenholtz P."/>
            <person name="Kyrpides N.C."/>
            <person name="Klenk H.P."/>
        </authorList>
    </citation>
    <scope>NUCLEOTIDE SEQUENCE [LARGE SCALE GENOMIC DNA]</scope>
    <source>
        <strain evidence="11">DSM 12261 / ALA-1</strain>
    </source>
</reference>
<sequence length="407" mass="45103">MATYELKILNSDDLLSLIAKIGADPRSAAYFLPKREVLSFWIPQVDFRAAAYLKQEMLARGGDAIVHRNVIDGRTKRSDVLLIGTEGQYKAIFPKLEAMSCWGLDTLRKALYAAFRKSHIAAWDITLPGGRTLGLGKGKTKIMGILNITPDSFYSDSRLFTADIEEILIRAQKMIDAGAHILDIGAESTRPGSEPISETEEKGRLLPVLRALRKKFPEQVISVDTYKGNIARVAAENGADIINDISGFTLDSDMLQAVAETGLPYVLSHIQGTPQTMQSNPFYNNVVEESIDYFEKKLQELENVGVSADRVIIDPGIGFGKRLQDNLRILKSIQSFRSLGRPLLIGHSRKGFIKNILNKENPESRLYGTMAVSAYCAGEKVELVRVHDVEASHDVLEVIDAIREAEL</sequence>
<dbReference type="NCBIfam" id="TIGR01496">
    <property type="entry name" value="DHPS"/>
    <property type="match status" value="1"/>
</dbReference>
<keyword evidence="5 10" id="KW-0808">Transferase</keyword>
<accession>D5EG80</accession>
<comment type="pathway">
    <text evidence="3">Cofactor biosynthesis; tetrahydrofolate biosynthesis; 7,8-dihydrofolate from 2-amino-4-hydroxy-6-hydroxymethyl-7,8-dihydropteridine diphosphate and 4-aminobenzoate: step 1/2.</text>
</comment>
<dbReference type="KEGG" id="aco:Amico_1445"/>
<dbReference type="Pfam" id="PF00809">
    <property type="entry name" value="Pterin_bind"/>
    <property type="match status" value="1"/>
</dbReference>
<evidence type="ECO:0000256" key="4">
    <source>
        <dbReference type="ARBA" id="ARBA00012458"/>
    </source>
</evidence>
<evidence type="ECO:0000256" key="2">
    <source>
        <dbReference type="ARBA" id="ARBA00001946"/>
    </source>
</evidence>
<evidence type="ECO:0000256" key="7">
    <source>
        <dbReference type="ARBA" id="ARBA00022842"/>
    </source>
</evidence>
<name>D5EG80_AMICL</name>
<dbReference type="CDD" id="cd00739">
    <property type="entry name" value="DHPS"/>
    <property type="match status" value="1"/>
</dbReference>
<dbReference type="PANTHER" id="PTHR20941">
    <property type="entry name" value="FOLATE SYNTHESIS PROTEINS"/>
    <property type="match status" value="1"/>
</dbReference>
<dbReference type="GO" id="GO:0046654">
    <property type="term" value="P:tetrahydrofolate biosynthetic process"/>
    <property type="evidence" value="ECO:0007669"/>
    <property type="project" value="TreeGrafter"/>
</dbReference>
<comment type="catalytic activity">
    <reaction evidence="1">
        <text>(7,8-dihydropterin-6-yl)methyl diphosphate + 4-aminobenzoate = 7,8-dihydropteroate + diphosphate</text>
        <dbReference type="Rhea" id="RHEA:19949"/>
        <dbReference type="ChEBI" id="CHEBI:17836"/>
        <dbReference type="ChEBI" id="CHEBI:17839"/>
        <dbReference type="ChEBI" id="CHEBI:33019"/>
        <dbReference type="ChEBI" id="CHEBI:72950"/>
        <dbReference type="EC" id="2.5.1.15"/>
    </reaction>
</comment>
<dbReference type="InterPro" id="IPR045031">
    <property type="entry name" value="DHP_synth-like"/>
</dbReference>
<evidence type="ECO:0000256" key="6">
    <source>
        <dbReference type="ARBA" id="ARBA00022723"/>
    </source>
</evidence>
<evidence type="ECO:0000256" key="8">
    <source>
        <dbReference type="ARBA" id="ARBA00022909"/>
    </source>
</evidence>
<keyword evidence="7" id="KW-0460">Magnesium</keyword>
<dbReference type="GO" id="GO:0046656">
    <property type="term" value="P:folic acid biosynthetic process"/>
    <property type="evidence" value="ECO:0007669"/>
    <property type="project" value="UniProtKB-KW"/>
</dbReference>
<dbReference type="InterPro" id="IPR006390">
    <property type="entry name" value="DHP_synth_dom"/>
</dbReference>
<evidence type="ECO:0000313" key="10">
    <source>
        <dbReference type="EMBL" id="ADE57562.1"/>
    </source>
</evidence>
<keyword evidence="6" id="KW-0479">Metal-binding</keyword>
<dbReference type="PROSITE" id="PS00793">
    <property type="entry name" value="DHPS_2"/>
    <property type="match status" value="1"/>
</dbReference>
<dbReference type="AlphaFoldDB" id="D5EG80"/>
<dbReference type="RefSeq" id="WP_013048825.1">
    <property type="nucleotide sequence ID" value="NC_014011.1"/>
</dbReference>
<dbReference type="EC" id="2.5.1.15" evidence="4"/>
<protein>
    <recommendedName>
        <fullName evidence="4">dihydropteroate synthase</fullName>
        <ecNumber evidence="4">2.5.1.15</ecNumber>
    </recommendedName>
</protein>
<dbReference type="GO" id="GO:0046872">
    <property type="term" value="F:metal ion binding"/>
    <property type="evidence" value="ECO:0007669"/>
    <property type="project" value="UniProtKB-KW"/>
</dbReference>
<feature type="domain" description="Pterin-binding" evidence="9">
    <location>
        <begin position="140"/>
        <end position="397"/>
    </location>
</feature>
<evidence type="ECO:0000256" key="1">
    <source>
        <dbReference type="ARBA" id="ARBA00000012"/>
    </source>
</evidence>
<dbReference type="PROSITE" id="PS50972">
    <property type="entry name" value="PTERIN_BINDING"/>
    <property type="match status" value="1"/>
</dbReference>
<dbReference type="STRING" id="572547.Amico_1445"/>
<proteinExistence type="predicted"/>
<dbReference type="SUPFAM" id="SSF51717">
    <property type="entry name" value="Dihydropteroate synthetase-like"/>
    <property type="match status" value="1"/>
</dbReference>
<keyword evidence="8" id="KW-0289">Folate biosynthesis</keyword>
<dbReference type="PANTHER" id="PTHR20941:SF1">
    <property type="entry name" value="FOLIC ACID SYNTHESIS PROTEIN FOL1"/>
    <property type="match status" value="1"/>
</dbReference>
<dbReference type="OrthoDB" id="9811744at2"/>
<evidence type="ECO:0000313" key="11">
    <source>
        <dbReference type="Proteomes" id="UP000002366"/>
    </source>
</evidence>